<dbReference type="EMBL" id="CAJOBC010083172">
    <property type="protein sequence ID" value="CAF4297724.1"/>
    <property type="molecule type" value="Genomic_DNA"/>
</dbReference>
<protein>
    <submittedName>
        <fullName evidence="2">Uncharacterized protein</fullName>
    </submittedName>
</protein>
<dbReference type="Proteomes" id="UP000681722">
    <property type="component" value="Unassembled WGS sequence"/>
</dbReference>
<evidence type="ECO:0000313" key="3">
    <source>
        <dbReference type="EMBL" id="CAF4297724.1"/>
    </source>
</evidence>
<keyword evidence="1" id="KW-0812">Transmembrane</keyword>
<evidence type="ECO:0000313" key="2">
    <source>
        <dbReference type="EMBL" id="CAF1406847.1"/>
    </source>
</evidence>
<dbReference type="Proteomes" id="UP000663829">
    <property type="component" value="Unassembled WGS sequence"/>
</dbReference>
<gene>
    <name evidence="2" type="ORF">GPM918_LOCUS33404</name>
    <name evidence="3" type="ORF">SRO942_LOCUS34086</name>
</gene>
<proteinExistence type="predicted"/>
<reference evidence="2" key="1">
    <citation type="submission" date="2021-02" db="EMBL/GenBank/DDBJ databases">
        <authorList>
            <person name="Nowell W R."/>
        </authorList>
    </citation>
    <scope>NUCLEOTIDE SEQUENCE</scope>
</reference>
<keyword evidence="1" id="KW-0472">Membrane</keyword>
<name>A0A815LB22_9BILA</name>
<keyword evidence="1" id="KW-1133">Transmembrane helix</keyword>
<comment type="caution">
    <text evidence="2">The sequence shown here is derived from an EMBL/GenBank/DDBJ whole genome shotgun (WGS) entry which is preliminary data.</text>
</comment>
<feature type="non-terminal residue" evidence="2">
    <location>
        <position position="1"/>
    </location>
</feature>
<dbReference type="AlphaFoldDB" id="A0A815LB22"/>
<dbReference type="EMBL" id="CAJNOQ010017752">
    <property type="protein sequence ID" value="CAF1406847.1"/>
    <property type="molecule type" value="Genomic_DNA"/>
</dbReference>
<evidence type="ECO:0000256" key="1">
    <source>
        <dbReference type="SAM" id="Phobius"/>
    </source>
</evidence>
<sequence>SVPKARNRQIKLLNLVKILNMYFVAVLYKLFYFIIPTAIPSKNGISLNLLLAEPTNLVDKFKQEIEQYLVDDIDLSIDQPIKIFNDNDLKLVTNSNEYLAQFNHEQHFQSIKENIVNSTQCNDFKYLGQLINIA</sequence>
<evidence type="ECO:0000313" key="4">
    <source>
        <dbReference type="Proteomes" id="UP000663829"/>
    </source>
</evidence>
<feature type="transmembrane region" description="Helical" evidence="1">
    <location>
        <begin position="12"/>
        <end position="35"/>
    </location>
</feature>
<organism evidence="2 4">
    <name type="scientific">Didymodactylos carnosus</name>
    <dbReference type="NCBI Taxonomy" id="1234261"/>
    <lineage>
        <taxon>Eukaryota</taxon>
        <taxon>Metazoa</taxon>
        <taxon>Spiralia</taxon>
        <taxon>Gnathifera</taxon>
        <taxon>Rotifera</taxon>
        <taxon>Eurotatoria</taxon>
        <taxon>Bdelloidea</taxon>
        <taxon>Philodinida</taxon>
        <taxon>Philodinidae</taxon>
        <taxon>Didymodactylos</taxon>
    </lineage>
</organism>
<keyword evidence="4" id="KW-1185">Reference proteome</keyword>
<accession>A0A815LB22</accession>